<protein>
    <recommendedName>
        <fullName evidence="6">Glycine--tRNA ligase</fullName>
        <ecNumber evidence="5">6.1.1.14</ecNumber>
    </recommendedName>
    <alternativeName>
        <fullName evidence="15">Diadenosine tetraphosphate synthetase</fullName>
    </alternativeName>
</protein>
<feature type="domain" description="WHEP-TRS" evidence="20">
    <location>
        <begin position="20"/>
        <end position="76"/>
    </location>
</feature>
<comment type="subcellular location">
    <subcellularLocation>
        <location evidence="1">Cell projection</location>
        <location evidence="1">Axon</location>
    </subcellularLocation>
    <subcellularLocation>
        <location evidence="2">Cytoplasm</location>
    </subcellularLocation>
</comment>
<dbReference type="FunFam" id="3.30.40.230:FF:000001">
    <property type="entry name" value="Glycine--tRNA ligase"/>
    <property type="match status" value="1"/>
</dbReference>
<dbReference type="Gene3D" id="3.30.930.10">
    <property type="entry name" value="Bira Bifunctional Protein, Domain 2"/>
    <property type="match status" value="1"/>
</dbReference>
<dbReference type="PANTHER" id="PTHR10745:SF0">
    <property type="entry name" value="GLYCINE--TRNA LIGASE"/>
    <property type="match status" value="1"/>
</dbReference>
<dbReference type="Pfam" id="PF00587">
    <property type="entry name" value="tRNA-synt_2b"/>
    <property type="match status" value="1"/>
</dbReference>
<keyword evidence="18" id="KW-0732">Signal</keyword>
<dbReference type="FunFam" id="3.40.50.800:FF:000004">
    <property type="entry name" value="Glycine--tRNA ligase 2"/>
    <property type="match status" value="1"/>
</dbReference>
<dbReference type="Gene3D" id="3.30.40.230">
    <property type="match status" value="1"/>
</dbReference>
<dbReference type="Pfam" id="PF03129">
    <property type="entry name" value="HGTP_anticodon"/>
    <property type="match status" value="1"/>
</dbReference>
<evidence type="ECO:0000256" key="16">
    <source>
        <dbReference type="ARBA" id="ARBA00048436"/>
    </source>
</evidence>
<dbReference type="PROSITE" id="PS51185">
    <property type="entry name" value="WHEP_TRS_2"/>
    <property type="match status" value="1"/>
</dbReference>
<dbReference type="SUPFAM" id="SSF52954">
    <property type="entry name" value="Class II aaRS ABD-related"/>
    <property type="match status" value="1"/>
</dbReference>
<dbReference type="InterPro" id="IPR036621">
    <property type="entry name" value="Anticodon-bd_dom_sf"/>
</dbReference>
<dbReference type="EC" id="6.1.1.14" evidence="5"/>
<keyword evidence="14" id="KW-0966">Cell projection</keyword>
<keyword evidence="7" id="KW-0963">Cytoplasm</keyword>
<evidence type="ECO:0000256" key="10">
    <source>
        <dbReference type="ARBA" id="ARBA00022741"/>
    </source>
</evidence>
<dbReference type="InterPro" id="IPR045864">
    <property type="entry name" value="aa-tRNA-synth_II/BPL/LPL"/>
</dbReference>
<keyword evidence="11" id="KW-0067">ATP-binding</keyword>
<reference evidence="21" key="2">
    <citation type="submission" date="2025-08" db="UniProtKB">
        <authorList>
            <consortium name="Ensembl"/>
        </authorList>
    </citation>
    <scope>IDENTIFICATION</scope>
</reference>
<dbReference type="Proteomes" id="UP000694400">
    <property type="component" value="Chromosome 2"/>
</dbReference>
<evidence type="ECO:0000259" key="19">
    <source>
        <dbReference type="PROSITE" id="PS50862"/>
    </source>
</evidence>
<dbReference type="InterPro" id="IPR002315">
    <property type="entry name" value="tRNA-synt_gly"/>
</dbReference>
<evidence type="ECO:0000256" key="13">
    <source>
        <dbReference type="ARBA" id="ARBA00023146"/>
    </source>
</evidence>
<dbReference type="NCBIfam" id="NF003211">
    <property type="entry name" value="PRK04173.1"/>
    <property type="match status" value="1"/>
</dbReference>
<evidence type="ECO:0000256" key="3">
    <source>
        <dbReference type="ARBA" id="ARBA00008226"/>
    </source>
</evidence>
<dbReference type="GO" id="GO:0004820">
    <property type="term" value="F:glycine-tRNA ligase activity"/>
    <property type="evidence" value="ECO:0007669"/>
    <property type="project" value="UniProtKB-EC"/>
</dbReference>
<evidence type="ECO:0000256" key="17">
    <source>
        <dbReference type="ARBA" id="ARBA00049523"/>
    </source>
</evidence>
<dbReference type="InterPro" id="IPR000738">
    <property type="entry name" value="WHEP-TRS_dom"/>
</dbReference>
<evidence type="ECO:0000256" key="14">
    <source>
        <dbReference type="ARBA" id="ARBA00023273"/>
    </source>
</evidence>
<dbReference type="FunFam" id="3.30.930.10:FF:000010">
    <property type="entry name" value="Glycyl-tRNA synthetase 1"/>
    <property type="match status" value="1"/>
</dbReference>
<keyword evidence="10" id="KW-0547">Nucleotide-binding</keyword>
<evidence type="ECO:0000256" key="7">
    <source>
        <dbReference type="ARBA" id="ARBA00022490"/>
    </source>
</evidence>
<keyword evidence="13" id="KW-0030">Aminoacyl-tRNA synthetase</keyword>
<reference evidence="21" key="3">
    <citation type="submission" date="2025-09" db="UniProtKB">
        <authorList>
            <consortium name="Ensembl"/>
        </authorList>
    </citation>
    <scope>IDENTIFICATION</scope>
</reference>
<proteinExistence type="inferred from homology"/>
<dbReference type="PRINTS" id="PR01043">
    <property type="entry name" value="TRNASYNTHGLY"/>
</dbReference>
<evidence type="ECO:0000259" key="20">
    <source>
        <dbReference type="PROSITE" id="PS51185"/>
    </source>
</evidence>
<feature type="chain" id="PRO_5034701191" description="Glycine--tRNA ligase" evidence="18">
    <location>
        <begin position="23"/>
        <end position="696"/>
    </location>
</feature>
<dbReference type="GO" id="GO:0005739">
    <property type="term" value="C:mitochondrion"/>
    <property type="evidence" value="ECO:0007669"/>
    <property type="project" value="TreeGrafter"/>
</dbReference>
<keyword evidence="12" id="KW-0648">Protein biosynthesis</keyword>
<evidence type="ECO:0000256" key="6">
    <source>
        <dbReference type="ARBA" id="ARBA00019404"/>
    </source>
</evidence>
<dbReference type="NCBIfam" id="TIGR00389">
    <property type="entry name" value="glyS_dimeric"/>
    <property type="match status" value="1"/>
</dbReference>
<dbReference type="CDD" id="cd00774">
    <property type="entry name" value="GlyRS-like_core"/>
    <property type="match status" value="1"/>
</dbReference>
<dbReference type="GO" id="GO:0030424">
    <property type="term" value="C:axon"/>
    <property type="evidence" value="ECO:0007669"/>
    <property type="project" value="UniProtKB-SubCell"/>
</dbReference>
<sequence>EASISLLLLLGLFPLVLLIIQGAPWFWPEKSGQKGRKLKEEKAPQVDIDKAVAELKARKRILEAKELALQPKDDIVDRVKMEDTLKRRFFYDQAFSIYGGVSGLYDFGPVGCALKNNIIQAWRQHFIQEEQILEIDCTMLTPEPVLKTSGHVDKFADFMVKDVKNGECFRADHLLKAHLQKLMSDKKCTAEKKAEMENVITQLDNYGQQELADLFVNYNVKSPITGNDLSPPVSFNLMFKTSIGPGGNMPGYLRPETAQGIFLNFKRLLEFNQGKLPFAAAQIGNSFRNEISPRSGLIRVREFTMAEIEHFVDPSEKSHPKFENVADLNILLYSSKAQVSGQSAHIMRLGDAVQQGVINNSVLGYFIGRIYLFLTKVGVSPDKLRFRQHMENEMAHYACDCWDAESKTSYGWIEIVGCADRSCYDLSCHARATKVPLVAEKLLKEPISFQNKPESLEEKTIGKAYKKDAKVVLEFLSMCDECYITEREQLLNDKGEFTVETEGKTFTLTKDMVTVKRFQKTLHVEEIIPNVIEPSFGIGRIMYTVFEHTFRIREGDEQRTFFSFPAVVAPFKCSVLPLSQNQEFMPFVKELSEALTRNGISHKVDDSSGSIGRRYARTDEVGVAFGITIDFDTVNRTPHTATLRDRDSMRQIRAEISELPAVIRDLANGYLTWADVEAKYPQFEGQETGKKDTIEE</sequence>
<dbReference type="InterPro" id="IPR027031">
    <property type="entry name" value="Gly-tRNA_synthase/POLG2"/>
</dbReference>
<dbReference type="CDD" id="cd00858">
    <property type="entry name" value="GlyRS_anticodon"/>
    <property type="match status" value="1"/>
</dbReference>
<dbReference type="FunFam" id="3.30.930.10:FF:000158">
    <property type="entry name" value="Glycyl-tRNA synthetase"/>
    <property type="match status" value="1"/>
</dbReference>
<comment type="catalytic activity">
    <reaction evidence="17">
        <text>tRNA(Gly) + glycine + ATP = glycyl-tRNA(Gly) + AMP + diphosphate</text>
        <dbReference type="Rhea" id="RHEA:16013"/>
        <dbReference type="Rhea" id="RHEA-COMP:9664"/>
        <dbReference type="Rhea" id="RHEA-COMP:9683"/>
        <dbReference type="ChEBI" id="CHEBI:30616"/>
        <dbReference type="ChEBI" id="CHEBI:33019"/>
        <dbReference type="ChEBI" id="CHEBI:57305"/>
        <dbReference type="ChEBI" id="CHEBI:78442"/>
        <dbReference type="ChEBI" id="CHEBI:78522"/>
        <dbReference type="ChEBI" id="CHEBI:456215"/>
        <dbReference type="EC" id="6.1.1.14"/>
    </reaction>
    <physiologicalReaction direction="left-to-right" evidence="17">
        <dbReference type="Rhea" id="RHEA:16014"/>
    </physiologicalReaction>
</comment>
<evidence type="ECO:0000313" key="22">
    <source>
        <dbReference type="Proteomes" id="UP000694400"/>
    </source>
</evidence>
<reference evidence="21" key="1">
    <citation type="submission" date="2019-08" db="EMBL/GenBank/DDBJ databases">
        <title>Three high-quality genomes provides insights into domestication of ducks.</title>
        <authorList>
            <person name="Hou Z.C."/>
            <person name="Zhu F."/>
            <person name="Yin Z.T."/>
            <person name="Zhang F."/>
        </authorList>
    </citation>
    <scope>NUCLEOTIDE SEQUENCE [LARGE SCALE GENOMIC DNA]</scope>
</reference>
<comment type="similarity">
    <text evidence="3">Belongs to the class-II aminoacyl-tRNA synthetase family.</text>
</comment>
<evidence type="ECO:0000256" key="4">
    <source>
        <dbReference type="ARBA" id="ARBA00011738"/>
    </source>
</evidence>
<evidence type="ECO:0000256" key="18">
    <source>
        <dbReference type="SAM" id="SignalP"/>
    </source>
</evidence>
<comment type="subunit">
    <text evidence="4">Homodimer.</text>
</comment>
<dbReference type="GO" id="GO:0016740">
    <property type="term" value="F:transferase activity"/>
    <property type="evidence" value="ECO:0007669"/>
    <property type="project" value="UniProtKB-KW"/>
</dbReference>
<evidence type="ECO:0000256" key="8">
    <source>
        <dbReference type="ARBA" id="ARBA00022598"/>
    </source>
</evidence>
<dbReference type="InterPro" id="IPR002314">
    <property type="entry name" value="aa-tRNA-synt_IIb"/>
</dbReference>
<dbReference type="InterPro" id="IPR004154">
    <property type="entry name" value="Anticodon-bd"/>
</dbReference>
<name>A0A8B9QVQ2_ANAPL</name>
<dbReference type="AlphaFoldDB" id="A0A8B9QVQ2"/>
<dbReference type="GO" id="GO:0070150">
    <property type="term" value="P:mitochondrial glycyl-tRNA aminoacylation"/>
    <property type="evidence" value="ECO:0007669"/>
    <property type="project" value="TreeGrafter"/>
</dbReference>
<evidence type="ECO:0000256" key="15">
    <source>
        <dbReference type="ARBA" id="ARBA00030057"/>
    </source>
</evidence>
<accession>A0A8B9QVQ2</accession>
<evidence type="ECO:0000256" key="9">
    <source>
        <dbReference type="ARBA" id="ARBA00022679"/>
    </source>
</evidence>
<dbReference type="InterPro" id="IPR033731">
    <property type="entry name" value="GlyRS-like_core"/>
</dbReference>
<feature type="domain" description="Aminoacyl-transfer RNA synthetases class-II family profile" evidence="19">
    <location>
        <begin position="219"/>
        <end position="565"/>
    </location>
</feature>
<evidence type="ECO:0000313" key="21">
    <source>
        <dbReference type="Ensembl" id="ENSAPLP00020002882.1"/>
    </source>
</evidence>
<dbReference type="GO" id="GO:0005524">
    <property type="term" value="F:ATP binding"/>
    <property type="evidence" value="ECO:0007669"/>
    <property type="project" value="UniProtKB-KW"/>
</dbReference>
<evidence type="ECO:0000256" key="5">
    <source>
        <dbReference type="ARBA" id="ARBA00012829"/>
    </source>
</evidence>
<comment type="catalytic activity">
    <reaction evidence="16">
        <text>2 ATP + H(+) = P(1),P(4)-bis(5'-adenosyl) tetraphosphate + diphosphate</text>
        <dbReference type="Rhea" id="RHEA:34935"/>
        <dbReference type="ChEBI" id="CHEBI:15378"/>
        <dbReference type="ChEBI" id="CHEBI:30616"/>
        <dbReference type="ChEBI" id="CHEBI:33019"/>
        <dbReference type="ChEBI" id="CHEBI:58141"/>
    </reaction>
    <physiologicalReaction direction="left-to-right" evidence="16">
        <dbReference type="Rhea" id="RHEA:34936"/>
    </physiologicalReaction>
</comment>
<dbReference type="Gene3D" id="3.40.50.800">
    <property type="entry name" value="Anticodon-binding domain"/>
    <property type="match status" value="1"/>
</dbReference>
<dbReference type="FunFam" id="3.30.720.200:FF:000001">
    <property type="entry name" value="Glycine--tRNA ligase 2"/>
    <property type="match status" value="1"/>
</dbReference>
<organism evidence="21 22">
    <name type="scientific">Anas platyrhynchos</name>
    <name type="common">Mallard</name>
    <name type="synonym">Anas boschas</name>
    <dbReference type="NCBI Taxonomy" id="8839"/>
    <lineage>
        <taxon>Eukaryota</taxon>
        <taxon>Metazoa</taxon>
        <taxon>Chordata</taxon>
        <taxon>Craniata</taxon>
        <taxon>Vertebrata</taxon>
        <taxon>Euteleostomi</taxon>
        <taxon>Archelosauria</taxon>
        <taxon>Archosauria</taxon>
        <taxon>Dinosauria</taxon>
        <taxon>Saurischia</taxon>
        <taxon>Theropoda</taxon>
        <taxon>Coelurosauria</taxon>
        <taxon>Aves</taxon>
        <taxon>Neognathae</taxon>
        <taxon>Galloanserae</taxon>
        <taxon>Anseriformes</taxon>
        <taxon>Anatidae</taxon>
        <taxon>Anatinae</taxon>
        <taxon>Anas</taxon>
    </lineage>
</organism>
<keyword evidence="8" id="KW-0436">Ligase</keyword>
<evidence type="ECO:0000256" key="11">
    <source>
        <dbReference type="ARBA" id="ARBA00022840"/>
    </source>
</evidence>
<dbReference type="Ensembl" id="ENSAPLT00020003090.1">
    <property type="protein sequence ID" value="ENSAPLP00020002882.1"/>
    <property type="gene ID" value="ENSAPLG00020001391.1"/>
</dbReference>
<dbReference type="PROSITE" id="PS50862">
    <property type="entry name" value="AA_TRNA_LIGASE_II"/>
    <property type="match status" value="1"/>
</dbReference>
<evidence type="ECO:0000256" key="1">
    <source>
        <dbReference type="ARBA" id="ARBA00004489"/>
    </source>
</evidence>
<feature type="signal peptide" evidence="18">
    <location>
        <begin position="1"/>
        <end position="22"/>
    </location>
</feature>
<dbReference type="InterPro" id="IPR006195">
    <property type="entry name" value="aa-tRNA-synth_II"/>
</dbReference>
<dbReference type="PANTHER" id="PTHR10745">
    <property type="entry name" value="GLYCYL-TRNA SYNTHETASE/DNA POLYMERASE SUBUNIT GAMMA-2"/>
    <property type="match status" value="1"/>
</dbReference>
<evidence type="ECO:0000256" key="12">
    <source>
        <dbReference type="ARBA" id="ARBA00022917"/>
    </source>
</evidence>
<dbReference type="SUPFAM" id="SSF55681">
    <property type="entry name" value="Class II aaRS and biotin synthetases"/>
    <property type="match status" value="1"/>
</dbReference>
<keyword evidence="9" id="KW-0808">Transferase</keyword>
<evidence type="ECO:0000256" key="2">
    <source>
        <dbReference type="ARBA" id="ARBA00004496"/>
    </source>
</evidence>
<dbReference type="Gene3D" id="3.30.720.200">
    <property type="match status" value="1"/>
</dbReference>